<reference evidence="1 2" key="1">
    <citation type="submission" date="2021-06" db="EMBL/GenBank/DDBJ databases">
        <title>Genome sequence of Babesia caballi.</title>
        <authorList>
            <person name="Yamagishi J."/>
            <person name="Kidaka T."/>
            <person name="Ochi A."/>
        </authorList>
    </citation>
    <scope>NUCLEOTIDE SEQUENCE [LARGE SCALE GENOMIC DNA]</scope>
    <source>
        <strain evidence="1">USDA-D6B2</strain>
    </source>
</reference>
<protein>
    <submittedName>
        <fullName evidence="1">IS110 family transposase</fullName>
    </submittedName>
</protein>
<sequence length="207" mass="22030">MTDLNTKDLLVRELRQHRAHHEQVGPEVAHCLVEAQRVLGGPLEALGALVCAGVLAALVEGRVGHVVPCAEQALHVGPEEAQVDVAGRLRGLDGDRALEGVLAAAEALDALPDSFAAGVSRLRLSHGALWELAGQREAAFPGRIHQRRRLQPASEAGARNAGALRGATFDATFRIGTNIKATVVSRPLYTLRNAAAAGWWPPPRRIN</sequence>
<name>A0AAV4LXD9_BABCB</name>
<gene>
    <name evidence="1" type="ORF">BcabD6B2_42780</name>
</gene>
<proteinExistence type="predicted"/>
<organism evidence="1 2">
    <name type="scientific">Babesia caballi</name>
    <dbReference type="NCBI Taxonomy" id="5871"/>
    <lineage>
        <taxon>Eukaryota</taxon>
        <taxon>Sar</taxon>
        <taxon>Alveolata</taxon>
        <taxon>Apicomplexa</taxon>
        <taxon>Aconoidasida</taxon>
        <taxon>Piroplasmida</taxon>
        <taxon>Babesiidae</taxon>
        <taxon>Babesia</taxon>
    </lineage>
</organism>
<dbReference type="AlphaFoldDB" id="A0AAV4LXD9"/>
<dbReference type="EMBL" id="BPLF01000003">
    <property type="protein sequence ID" value="GIX64843.1"/>
    <property type="molecule type" value="Genomic_DNA"/>
</dbReference>
<comment type="caution">
    <text evidence="1">The sequence shown here is derived from an EMBL/GenBank/DDBJ whole genome shotgun (WGS) entry which is preliminary data.</text>
</comment>
<evidence type="ECO:0000313" key="1">
    <source>
        <dbReference type="EMBL" id="GIX64843.1"/>
    </source>
</evidence>
<dbReference type="Proteomes" id="UP001497744">
    <property type="component" value="Unassembled WGS sequence"/>
</dbReference>
<accession>A0AAV4LXD9</accession>
<dbReference type="GeneID" id="94196324"/>
<keyword evidence="2" id="KW-1185">Reference proteome</keyword>
<dbReference type="RefSeq" id="XP_067716912.1">
    <property type="nucleotide sequence ID" value="XM_067860811.1"/>
</dbReference>
<evidence type="ECO:0000313" key="2">
    <source>
        <dbReference type="Proteomes" id="UP001497744"/>
    </source>
</evidence>